<feature type="transmembrane region" description="Helical" evidence="2">
    <location>
        <begin position="63"/>
        <end position="84"/>
    </location>
</feature>
<dbReference type="Proteomes" id="UP000054423">
    <property type="component" value="Unassembled WGS sequence"/>
</dbReference>
<name>W2KXX7_PHYNI</name>
<feature type="transmembrane region" description="Helical" evidence="2">
    <location>
        <begin position="550"/>
        <end position="570"/>
    </location>
</feature>
<keyword evidence="2" id="KW-0812">Transmembrane</keyword>
<feature type="region of interest" description="Disordered" evidence="1">
    <location>
        <begin position="1"/>
        <end position="20"/>
    </location>
</feature>
<sequence length="590" mass="65864">MNRVKLKPLPATKHSQRNEHTSFYSRFKRKISSLWHRSQIGHRSEYSVERLLAFRDYYQRTSLARAVVICVVSPLPALLVALAIDSIPLRPPSDGWRENYAVWIRLLLAIFAEALGVALQVRGVIVPGAMSSTGAVIIALGTAISSVLVTIAVAAMWKFPIPYGYVIMLNLYVLFFVIYMIFVLGPRALASSPVLRQQIKSELFIMANQSGVAVAYPIFSAVFNYLSGINQSLFIFVMPLIKCITKLNIANSATSFHEYVGPIVVFSVDLFNVYYVAICMQASKSMSTTLILMGFDGFHVLLALRAIFYRTNSVRASEVSVFENYLRDLPTLIRKEFESPAQSHDRRIRLFAPFPLPLSVDSKALMNELARTGSFANDTAPCAIKVVNKTSLQVGPASSFDLKPPVPVQQHHVAPANGHVEDPAQKFRPASLPTTSTTSSDDSIQDALQALFHSEYVLLAEYVEFMVPILYALYLAVLFHLEVAAYYPHTATMTICKLKATVTNILIYAVLEVIMFGALLILLKRKFGFPPLYQLAFVLESQAPAIQGHLFLWTISILHITLVLILWFTFPSLNLQKKTLLLAYDVVLMN</sequence>
<proteinExistence type="predicted"/>
<feature type="transmembrane region" description="Helical" evidence="2">
    <location>
        <begin position="133"/>
        <end position="157"/>
    </location>
</feature>
<evidence type="ECO:0000256" key="1">
    <source>
        <dbReference type="SAM" id="MobiDB-lite"/>
    </source>
</evidence>
<feature type="transmembrane region" description="Helical" evidence="2">
    <location>
        <begin position="465"/>
        <end position="485"/>
    </location>
</feature>
<reference evidence="3" key="1">
    <citation type="submission" date="2013-11" db="EMBL/GenBank/DDBJ databases">
        <title>The Genome Sequence of Phytophthora parasitica CHvinca01.</title>
        <authorList>
            <consortium name="The Broad Institute Genomics Platform"/>
            <person name="Russ C."/>
            <person name="Tyler B."/>
            <person name="Panabieres F."/>
            <person name="Shan W."/>
            <person name="Tripathy S."/>
            <person name="Grunwald N."/>
            <person name="Machado M."/>
            <person name="Johnson C.S."/>
            <person name="Arredondo F."/>
            <person name="Hong C."/>
            <person name="Coffey M."/>
            <person name="Young S.K."/>
            <person name="Zeng Q."/>
            <person name="Gargeya S."/>
            <person name="Fitzgerald M."/>
            <person name="Abouelleil A."/>
            <person name="Alvarado L."/>
            <person name="Chapman S.B."/>
            <person name="Gainer-Dewar J."/>
            <person name="Goldberg J."/>
            <person name="Griggs A."/>
            <person name="Gujja S."/>
            <person name="Hansen M."/>
            <person name="Howarth C."/>
            <person name="Imamovic A."/>
            <person name="Ireland A."/>
            <person name="Larimer J."/>
            <person name="McCowan C."/>
            <person name="Murphy C."/>
            <person name="Pearson M."/>
            <person name="Poon T.W."/>
            <person name="Priest M."/>
            <person name="Roberts A."/>
            <person name="Saif S."/>
            <person name="Shea T."/>
            <person name="Sykes S."/>
            <person name="Wortman J."/>
            <person name="Nusbaum C."/>
            <person name="Birren B."/>
        </authorList>
    </citation>
    <scope>NUCLEOTIDE SEQUENCE [LARGE SCALE GENOMIC DNA]</scope>
    <source>
        <strain evidence="3">CHvinca01</strain>
    </source>
</reference>
<feature type="region of interest" description="Disordered" evidence="1">
    <location>
        <begin position="417"/>
        <end position="440"/>
    </location>
</feature>
<protein>
    <submittedName>
        <fullName evidence="3">Uncharacterized protein</fullName>
    </submittedName>
</protein>
<feature type="transmembrane region" description="Helical" evidence="2">
    <location>
        <begin position="505"/>
        <end position="523"/>
    </location>
</feature>
<dbReference type="AlphaFoldDB" id="W2KXX7"/>
<keyword evidence="2" id="KW-1133">Transmembrane helix</keyword>
<feature type="transmembrane region" description="Helical" evidence="2">
    <location>
        <begin position="203"/>
        <end position="223"/>
    </location>
</feature>
<gene>
    <name evidence="3" type="ORF">L917_11120</name>
</gene>
<evidence type="ECO:0000256" key="2">
    <source>
        <dbReference type="SAM" id="Phobius"/>
    </source>
</evidence>
<feature type="transmembrane region" description="Helical" evidence="2">
    <location>
        <begin position="290"/>
        <end position="308"/>
    </location>
</feature>
<feature type="transmembrane region" description="Helical" evidence="2">
    <location>
        <begin position="100"/>
        <end position="121"/>
    </location>
</feature>
<keyword evidence="2" id="KW-0472">Membrane</keyword>
<dbReference type="VEuPathDB" id="FungiDB:PPTG_12834"/>
<dbReference type="OrthoDB" id="121872at2759"/>
<evidence type="ECO:0000313" key="3">
    <source>
        <dbReference type="EMBL" id="ETL90041.1"/>
    </source>
</evidence>
<feature type="transmembrane region" description="Helical" evidence="2">
    <location>
        <begin position="163"/>
        <end position="182"/>
    </location>
</feature>
<dbReference type="EMBL" id="KI680400">
    <property type="protein sequence ID" value="ETL90041.1"/>
    <property type="molecule type" value="Genomic_DNA"/>
</dbReference>
<accession>W2KXX7</accession>
<feature type="transmembrane region" description="Helical" evidence="2">
    <location>
        <begin position="259"/>
        <end position="278"/>
    </location>
</feature>
<organism evidence="3">
    <name type="scientific">Phytophthora nicotianae</name>
    <name type="common">Potato buckeye rot agent</name>
    <name type="synonym">Phytophthora parasitica</name>
    <dbReference type="NCBI Taxonomy" id="4792"/>
    <lineage>
        <taxon>Eukaryota</taxon>
        <taxon>Sar</taxon>
        <taxon>Stramenopiles</taxon>
        <taxon>Oomycota</taxon>
        <taxon>Peronosporomycetes</taxon>
        <taxon>Peronosporales</taxon>
        <taxon>Peronosporaceae</taxon>
        <taxon>Phytophthora</taxon>
    </lineage>
</organism>